<evidence type="ECO:0000256" key="3">
    <source>
        <dbReference type="ARBA" id="ARBA00022448"/>
    </source>
</evidence>
<reference evidence="9" key="1">
    <citation type="submission" date="2009-03" db="EMBL/GenBank/DDBJ databases">
        <title>Brucella melitensis ATCC 23457 whole genome shotgun sequencing project.</title>
        <authorList>
            <person name="Setubal J.C."/>
            <person name="Boyle S."/>
            <person name="Crasta O.R."/>
            <person name="Gillespie J.J."/>
            <person name="Kenyon R.W."/>
            <person name="Lu J."/>
            <person name="Mane S."/>
            <person name="Nagrani S."/>
            <person name="Shallom J.M."/>
            <person name="Shallom S."/>
            <person name="Shukla M."/>
            <person name="Snyder E.E."/>
            <person name="Sobral B.W."/>
            <person name="Wattam A.R."/>
            <person name="Will R."/>
            <person name="Williams K."/>
            <person name="Yoo H."/>
            <person name="Munk C."/>
            <person name="Tapia R."/>
            <person name="Han C."/>
            <person name="Detter J.C."/>
            <person name="Bruce D."/>
            <person name="Brettin T.S."/>
        </authorList>
    </citation>
    <scope>NUCLEOTIDE SEQUENCE [LARGE SCALE GENOMIC DNA]</scope>
    <source>
        <strain evidence="9">ATCC 23457</strain>
    </source>
</reference>
<evidence type="ECO:0000256" key="2">
    <source>
        <dbReference type="ARBA" id="ARBA00005417"/>
    </source>
</evidence>
<dbReference type="GO" id="GO:0005886">
    <property type="term" value="C:plasma membrane"/>
    <property type="evidence" value="ECO:0007669"/>
    <property type="project" value="UniProtKB-SubCell"/>
</dbReference>
<dbReference type="PANTHER" id="PTHR43820">
    <property type="entry name" value="HIGH-AFFINITY BRANCHED-CHAIN AMINO ACID TRANSPORT ATP-BINDING PROTEIN LIVF"/>
    <property type="match status" value="1"/>
</dbReference>
<dbReference type="GO" id="GO:0005524">
    <property type="term" value="F:ATP binding"/>
    <property type="evidence" value="ECO:0007669"/>
    <property type="project" value="UniProtKB-KW"/>
</dbReference>
<dbReference type="InterPro" id="IPR017871">
    <property type="entry name" value="ABC_transporter-like_CS"/>
</dbReference>
<dbReference type="InterPro" id="IPR052156">
    <property type="entry name" value="BCAA_Transport_ATP-bd_LivF"/>
</dbReference>
<organism evidence="8 9">
    <name type="scientific">Brucella melitensis biotype 2 (strain ATCC 23457)</name>
    <dbReference type="NCBI Taxonomy" id="546272"/>
    <lineage>
        <taxon>Bacteria</taxon>
        <taxon>Pseudomonadati</taxon>
        <taxon>Pseudomonadota</taxon>
        <taxon>Alphaproteobacteria</taxon>
        <taxon>Hyphomicrobiales</taxon>
        <taxon>Brucellaceae</taxon>
        <taxon>Brucella/Ochrobactrum group</taxon>
        <taxon>Brucella</taxon>
    </lineage>
</organism>
<dbReference type="PANTHER" id="PTHR43820:SF4">
    <property type="entry name" value="HIGH-AFFINITY BRANCHED-CHAIN AMINO ACID TRANSPORT ATP-BINDING PROTEIN LIVF"/>
    <property type="match status" value="1"/>
</dbReference>
<evidence type="ECO:0000313" key="9">
    <source>
        <dbReference type="Proteomes" id="UP000001748"/>
    </source>
</evidence>
<dbReference type="PROSITE" id="PS00211">
    <property type="entry name" value="ABC_TRANSPORTER_1"/>
    <property type="match status" value="1"/>
</dbReference>
<keyword evidence="4" id="KW-0547">Nucleotide-binding</keyword>
<protein>
    <recommendedName>
        <fullName evidence="7">ABC transporter domain-containing protein</fullName>
    </recommendedName>
</protein>
<dbReference type="InterPro" id="IPR027417">
    <property type="entry name" value="P-loop_NTPase"/>
</dbReference>
<comment type="subcellular location">
    <subcellularLocation>
        <location evidence="1">Cell inner membrane</location>
    </subcellularLocation>
</comment>
<evidence type="ECO:0000259" key="7">
    <source>
        <dbReference type="PROSITE" id="PS50893"/>
    </source>
</evidence>
<dbReference type="PIRSF" id="PIRSF039137">
    <property type="entry name" value="ABC_branched_ATPase"/>
    <property type="match status" value="1"/>
</dbReference>
<dbReference type="AlphaFoldDB" id="C0RF41"/>
<evidence type="ECO:0000256" key="1">
    <source>
        <dbReference type="ARBA" id="ARBA00004533"/>
    </source>
</evidence>
<evidence type="ECO:0000313" key="8">
    <source>
        <dbReference type="EMBL" id="ACO01513.1"/>
    </source>
</evidence>
<dbReference type="KEGG" id="bmi:BMEA_A1838"/>
<dbReference type="InterPro" id="IPR003439">
    <property type="entry name" value="ABC_transporter-like_ATP-bd"/>
</dbReference>
<keyword evidence="3" id="KW-0813">Transport</keyword>
<feature type="domain" description="ABC transporter" evidence="7">
    <location>
        <begin position="14"/>
        <end position="246"/>
    </location>
</feature>
<dbReference type="CDD" id="cd03224">
    <property type="entry name" value="ABC_TM1139_LivF_branched"/>
    <property type="match status" value="1"/>
</dbReference>
<dbReference type="Proteomes" id="UP000001748">
    <property type="component" value="Chromosome I"/>
</dbReference>
<dbReference type="InterPro" id="IPR003593">
    <property type="entry name" value="AAA+_ATPase"/>
</dbReference>
<keyword evidence="6" id="KW-0029">Amino-acid transport</keyword>
<dbReference type="GO" id="GO:0016887">
    <property type="term" value="F:ATP hydrolysis activity"/>
    <property type="evidence" value="ECO:0007669"/>
    <property type="project" value="InterPro"/>
</dbReference>
<sequence length="249" mass="27514">MMQAETMQKKQPLLSVEKVETYYGNICALKGIDMTVDEGEIVALIGANGAGKSTLMMTIFGSPRARTGRILFNGKDITSMPPHEIAKLRIAQSPEGRRIFPRMTVLENLQMGASLNNQQYFDEDVKLMFDLFPRLKERINQRGGTLSGGEQQMLAIARALMVRPKLLLLDEPSLGLAPLIVKQIFEAIKELNRTQGLTVFLVEQNAFGALKLADRGYVMVNGSITMSGSGRELLSDPEVRAAYLEGGRH</sequence>
<name>C0RF41_BRUMB</name>
<proteinExistence type="inferred from homology"/>
<dbReference type="InterPro" id="IPR030660">
    <property type="entry name" value="ABC_branched_ATPase_LivF/BraG"/>
</dbReference>
<dbReference type="GO" id="GO:0015807">
    <property type="term" value="P:L-amino acid transport"/>
    <property type="evidence" value="ECO:0007669"/>
    <property type="project" value="TreeGrafter"/>
</dbReference>
<dbReference type="HOGENOM" id="CLU_000604_1_2_5"/>
<gene>
    <name evidence="8" type="ordered locus">BMEA_A1838</name>
</gene>
<evidence type="ECO:0000256" key="5">
    <source>
        <dbReference type="ARBA" id="ARBA00022840"/>
    </source>
</evidence>
<dbReference type="GO" id="GO:0015658">
    <property type="term" value="F:branched-chain amino acid transmembrane transporter activity"/>
    <property type="evidence" value="ECO:0007669"/>
    <property type="project" value="InterPro"/>
</dbReference>
<accession>C0RF41</accession>
<dbReference type="SUPFAM" id="SSF52540">
    <property type="entry name" value="P-loop containing nucleoside triphosphate hydrolases"/>
    <property type="match status" value="1"/>
</dbReference>
<dbReference type="PROSITE" id="PS50893">
    <property type="entry name" value="ABC_TRANSPORTER_2"/>
    <property type="match status" value="1"/>
</dbReference>
<evidence type="ECO:0000256" key="4">
    <source>
        <dbReference type="ARBA" id="ARBA00022741"/>
    </source>
</evidence>
<dbReference type="EMBL" id="CP001488">
    <property type="protein sequence ID" value="ACO01513.1"/>
    <property type="molecule type" value="Genomic_DNA"/>
</dbReference>
<dbReference type="Pfam" id="PF00005">
    <property type="entry name" value="ABC_tran"/>
    <property type="match status" value="1"/>
</dbReference>
<comment type="similarity">
    <text evidence="2">Belongs to the ABC transporter superfamily.</text>
</comment>
<keyword evidence="5" id="KW-0067">ATP-binding</keyword>
<dbReference type="Gene3D" id="3.40.50.300">
    <property type="entry name" value="P-loop containing nucleotide triphosphate hydrolases"/>
    <property type="match status" value="1"/>
</dbReference>
<evidence type="ECO:0000256" key="6">
    <source>
        <dbReference type="ARBA" id="ARBA00022970"/>
    </source>
</evidence>
<dbReference type="SMART" id="SM00382">
    <property type="entry name" value="AAA"/>
    <property type="match status" value="1"/>
</dbReference>